<evidence type="ECO:0000313" key="9">
    <source>
        <dbReference type="Proteomes" id="UP000197032"/>
    </source>
</evidence>
<feature type="transmembrane region" description="Helical" evidence="6">
    <location>
        <begin position="130"/>
        <end position="155"/>
    </location>
</feature>
<feature type="transmembrane region" description="Helical" evidence="6">
    <location>
        <begin position="210"/>
        <end position="229"/>
    </location>
</feature>
<dbReference type="PANTHER" id="PTHR30071:SF1">
    <property type="entry name" value="CYTOCHROME B_B6 PROTEIN-RELATED"/>
    <property type="match status" value="1"/>
</dbReference>
<evidence type="ECO:0000256" key="3">
    <source>
        <dbReference type="ARBA" id="ARBA00022748"/>
    </source>
</evidence>
<dbReference type="RefSeq" id="WP_192868230.1">
    <property type="nucleotide sequence ID" value="NZ_BDGJ01000164.1"/>
</dbReference>
<feature type="transmembrane region" description="Helical" evidence="6">
    <location>
        <begin position="176"/>
        <end position="195"/>
    </location>
</feature>
<feature type="transmembrane region" description="Helical" evidence="6">
    <location>
        <begin position="91"/>
        <end position="110"/>
    </location>
</feature>
<dbReference type="InterPro" id="IPR045062">
    <property type="entry name" value="Cyt_c_biogenesis_CcsA/CcmC"/>
</dbReference>
<evidence type="ECO:0000256" key="6">
    <source>
        <dbReference type="SAM" id="Phobius"/>
    </source>
</evidence>
<accession>A0A1Z5HVM1</accession>
<evidence type="ECO:0000256" key="1">
    <source>
        <dbReference type="ARBA" id="ARBA00004141"/>
    </source>
</evidence>
<feature type="transmembrane region" description="Helical" evidence="6">
    <location>
        <begin position="64"/>
        <end position="84"/>
    </location>
</feature>
<evidence type="ECO:0000313" key="8">
    <source>
        <dbReference type="EMBL" id="GAW93593.1"/>
    </source>
</evidence>
<dbReference type="PANTHER" id="PTHR30071">
    <property type="entry name" value="HEME EXPORTER PROTEIN C"/>
    <property type="match status" value="1"/>
</dbReference>
<comment type="subcellular location">
    <subcellularLocation>
        <location evidence="1">Membrane</location>
        <topology evidence="1">Multi-pass membrane protein</topology>
    </subcellularLocation>
</comment>
<dbReference type="EMBL" id="BDGJ01000164">
    <property type="protein sequence ID" value="GAW93593.1"/>
    <property type="molecule type" value="Genomic_DNA"/>
</dbReference>
<keyword evidence="2 6" id="KW-0812">Transmembrane</keyword>
<keyword evidence="5 6" id="KW-0472">Membrane</keyword>
<keyword evidence="9" id="KW-1185">Reference proteome</keyword>
<proteinExistence type="predicted"/>
<evidence type="ECO:0000256" key="5">
    <source>
        <dbReference type="ARBA" id="ARBA00023136"/>
    </source>
</evidence>
<protein>
    <submittedName>
        <fullName evidence="8">Cytochrome c assembly protein</fullName>
    </submittedName>
</protein>
<organism evidence="8 9">
    <name type="scientific">Calderihabitans maritimus</name>
    <dbReference type="NCBI Taxonomy" id="1246530"/>
    <lineage>
        <taxon>Bacteria</taxon>
        <taxon>Bacillati</taxon>
        <taxon>Bacillota</taxon>
        <taxon>Clostridia</taxon>
        <taxon>Neomoorellales</taxon>
        <taxon>Calderihabitantaceae</taxon>
        <taxon>Calderihabitans</taxon>
    </lineage>
</organism>
<dbReference type="GO" id="GO:0020037">
    <property type="term" value="F:heme binding"/>
    <property type="evidence" value="ECO:0007669"/>
    <property type="project" value="InterPro"/>
</dbReference>
<dbReference type="GO" id="GO:0005886">
    <property type="term" value="C:plasma membrane"/>
    <property type="evidence" value="ECO:0007669"/>
    <property type="project" value="TreeGrafter"/>
</dbReference>
<sequence length="263" mass="30200">MVYDVYLVLGVIGLYALATIGYLFGIIFNKDKLNRIALWIGATGAFFHTVAVVLRWYLAGHAPTTLYELNSFGGWLAVLAFLLARYWRRDLNLLGMVVFPVVFLVMGWGLTKYTLIEPLKPEYQSFWLTLHVLFAFLATACYLLSFSAAVLYLWGNKRVLKKLPPRQVLEELSAKFIGVGFINHAVMVITGSIWADVTWGRYWGWDPVETWSLVTWLIYGLYLHLYFTMGWRGRKLAWLAVIAMGVVIFAYYYVPHLPVKIFS</sequence>
<comment type="caution">
    <text evidence="8">The sequence shown here is derived from an EMBL/GenBank/DDBJ whole genome shotgun (WGS) entry which is preliminary data.</text>
</comment>
<feature type="transmembrane region" description="Helical" evidence="6">
    <location>
        <begin position="236"/>
        <end position="254"/>
    </location>
</feature>
<gene>
    <name evidence="8" type="ORF">KKC1_27220</name>
</gene>
<reference evidence="9" key="1">
    <citation type="journal article" date="2017" name="Appl. Environ. Microbiol.">
        <title>Genomic Analysis of Calderihabitans maritimus KKC1, a Thermophilic, Hydrogenogenic, Carboxydotrophic Bacterium Isolated from Marine Sediment.</title>
        <authorList>
            <person name="Omae K."/>
            <person name="Yoneda Y."/>
            <person name="Fukuyama Y."/>
            <person name="Yoshida T."/>
            <person name="Sako Y."/>
        </authorList>
    </citation>
    <scope>NUCLEOTIDE SEQUENCE [LARGE SCALE GENOMIC DNA]</scope>
    <source>
        <strain evidence="9">KKC1</strain>
    </source>
</reference>
<feature type="transmembrane region" description="Helical" evidence="6">
    <location>
        <begin position="36"/>
        <end position="58"/>
    </location>
</feature>
<dbReference type="Proteomes" id="UP000197032">
    <property type="component" value="Unassembled WGS sequence"/>
</dbReference>
<keyword evidence="3" id="KW-0201">Cytochrome c-type biogenesis</keyword>
<evidence type="ECO:0000256" key="4">
    <source>
        <dbReference type="ARBA" id="ARBA00022989"/>
    </source>
</evidence>
<dbReference type="AlphaFoldDB" id="A0A1Z5HVM1"/>
<evidence type="ECO:0000259" key="7">
    <source>
        <dbReference type="Pfam" id="PF01578"/>
    </source>
</evidence>
<dbReference type="Pfam" id="PF01578">
    <property type="entry name" value="Cytochrom_C_asm"/>
    <property type="match status" value="1"/>
</dbReference>
<keyword evidence="4 6" id="KW-1133">Transmembrane helix</keyword>
<feature type="transmembrane region" description="Helical" evidence="6">
    <location>
        <begin position="6"/>
        <end position="24"/>
    </location>
</feature>
<name>A0A1Z5HVM1_9FIRM</name>
<dbReference type="InterPro" id="IPR002541">
    <property type="entry name" value="Cyt_c_assembly"/>
</dbReference>
<dbReference type="GO" id="GO:0017004">
    <property type="term" value="P:cytochrome complex assembly"/>
    <property type="evidence" value="ECO:0007669"/>
    <property type="project" value="UniProtKB-KW"/>
</dbReference>
<feature type="domain" description="Cytochrome c assembly protein" evidence="7">
    <location>
        <begin position="66"/>
        <end position="254"/>
    </location>
</feature>
<evidence type="ECO:0000256" key="2">
    <source>
        <dbReference type="ARBA" id="ARBA00022692"/>
    </source>
</evidence>